<feature type="region of interest" description="Disordered" evidence="1">
    <location>
        <begin position="108"/>
        <end position="176"/>
    </location>
</feature>
<dbReference type="Proteomes" id="UP001183202">
    <property type="component" value="Unassembled WGS sequence"/>
</dbReference>
<organism evidence="2 3">
    <name type="scientific">Pseudonocardia charpentierae</name>
    <dbReference type="NCBI Taxonomy" id="3075545"/>
    <lineage>
        <taxon>Bacteria</taxon>
        <taxon>Bacillati</taxon>
        <taxon>Actinomycetota</taxon>
        <taxon>Actinomycetes</taxon>
        <taxon>Pseudonocardiales</taxon>
        <taxon>Pseudonocardiaceae</taxon>
        <taxon>Pseudonocardia</taxon>
    </lineage>
</organism>
<evidence type="ECO:0000313" key="2">
    <source>
        <dbReference type="EMBL" id="MDT0352906.1"/>
    </source>
</evidence>
<feature type="compositionally biased region" description="Low complexity" evidence="1">
    <location>
        <begin position="123"/>
        <end position="138"/>
    </location>
</feature>
<evidence type="ECO:0008006" key="4">
    <source>
        <dbReference type="Google" id="ProtNLM"/>
    </source>
</evidence>
<dbReference type="RefSeq" id="WP_311559416.1">
    <property type="nucleotide sequence ID" value="NZ_JAVREJ010000023.1"/>
</dbReference>
<protein>
    <recommendedName>
        <fullName evidence="4">DUF222 domain-containing protein</fullName>
    </recommendedName>
</protein>
<reference evidence="3" key="1">
    <citation type="submission" date="2023-07" db="EMBL/GenBank/DDBJ databases">
        <title>30 novel species of actinomycetes from the DSMZ collection.</title>
        <authorList>
            <person name="Nouioui I."/>
        </authorList>
    </citation>
    <scope>NUCLEOTIDE SEQUENCE [LARGE SCALE GENOMIC DNA]</scope>
    <source>
        <strain evidence="3">DSM 45834</strain>
    </source>
</reference>
<evidence type="ECO:0000256" key="1">
    <source>
        <dbReference type="SAM" id="MobiDB-lite"/>
    </source>
</evidence>
<proteinExistence type="predicted"/>
<feature type="region of interest" description="Disordered" evidence="1">
    <location>
        <begin position="1"/>
        <end position="26"/>
    </location>
</feature>
<sequence length="176" mass="18442">MTGQHSDGPAPGDDDRGGAFPNCLRDLPPDVEARIVDASWAVAARDCAIEAGDRQAAAMFAAQARTAIATAETAGITRLELATELDYPGGHTAMDGPHIDHEIAAMPPHGTPNPLVREDRSSARATSATGLPAAAAALTEDEAVDTTRRDQLSRWHEDDHNSADVEPGRADGDGWS</sequence>
<gene>
    <name evidence="2" type="ORF">RM445_25625</name>
</gene>
<feature type="compositionally biased region" description="Basic and acidic residues" evidence="1">
    <location>
        <begin position="145"/>
        <end position="176"/>
    </location>
</feature>
<name>A0ABU2NGN3_9PSEU</name>
<accession>A0ABU2NGN3</accession>
<dbReference type="EMBL" id="JAVREJ010000023">
    <property type="protein sequence ID" value="MDT0352906.1"/>
    <property type="molecule type" value="Genomic_DNA"/>
</dbReference>
<keyword evidence="3" id="KW-1185">Reference proteome</keyword>
<comment type="caution">
    <text evidence="2">The sequence shown here is derived from an EMBL/GenBank/DDBJ whole genome shotgun (WGS) entry which is preliminary data.</text>
</comment>
<evidence type="ECO:0000313" key="3">
    <source>
        <dbReference type="Proteomes" id="UP001183202"/>
    </source>
</evidence>